<name>A0ABR8BI16_9NOSO</name>
<dbReference type="Proteomes" id="UP000621307">
    <property type="component" value="Unassembled WGS sequence"/>
</dbReference>
<sequence>MRGWCLSVRLSFLISVSGCLSIVAVSSVLASEKQQDVDTQHQTSFQIRQPSKIELPTTNAQLLVQSPTPSNSPAVSGSIVTITGVKANPTDKGVEIILETTLGEQLQVSNRSAENNFIADIPNAQLRLSSGEAFTFRSEKPVNGITEITVTNIDANTVRVTVVGVAALPTVELFDDDAGLVFAVTSTTTATKPPQTPPTEEQPASETPTAQQDDPIELVVTGERDSYRVPNASTATRTDTPLRDIPQSIQVVPQEVLRDRSVRTLTQAVETVSGVTLSSSYSGSVGTVGGFRTIRGFVQGGSFRNGLNGDPGIGVNPIGTIEQVEVLKGPASVLFGALEPGGVINTITRQPLAEPYYRLGFEAGNFGRYQPSVDLSGPLTTDRSILYRFIAAYDGGEGFQDYTNSQTTTIAPSLTFKIGDRTNLNIYYEYARYYANPSSSYTALLGDGSLPPRSFYPSYGTSLESESQRFGYALNHAFNDNWQVRNNLAINFTNFSNREIYYLGILDDRFLSGFENFAADDSISTYSGQIDLLGKFKTGSISHQLLAGFDFNRRVQYFGQLQESTSLPDLDIFNPNYDVTVPDFLIPVFTNQDITQSYGVYLQDQIAFSDNLKLLIGGRYDWISSSGFRLIDSDDPSQNDGAFSPRIGLVYQPSENISLYTSYSQSFRPAVGRNPDNRAFEPTRGTQYEVGIKTDFLDGRLSTTLAAYNLTKTNVLTPDPDPVLALQGFQVQVGEQRSRGIELDVAGEVLPGWRIVASYALTDAEVTADNSTPSRIGNRLEMVPQHQASLWTTYTIQGGDLQGLGFGLGLFYVGERQGNLDNSFQLGDYLRTDAALFYRRDRFNAAINVRNLFNTDYLSATIGEIYNFRGEPFTITGSVSWEF</sequence>
<dbReference type="InterPro" id="IPR021731">
    <property type="entry name" value="AMIN_dom"/>
</dbReference>
<dbReference type="InterPro" id="IPR012910">
    <property type="entry name" value="Plug_dom"/>
</dbReference>
<keyword evidence="12 13" id="KW-0998">Cell outer membrane</keyword>
<keyword evidence="9" id="KW-0406">Ion transport</keyword>
<comment type="similarity">
    <text evidence="2 13 14">Belongs to the TonB-dependent receptor family.</text>
</comment>
<evidence type="ECO:0000256" key="7">
    <source>
        <dbReference type="ARBA" id="ARBA00022729"/>
    </source>
</evidence>
<evidence type="ECO:0000256" key="8">
    <source>
        <dbReference type="ARBA" id="ARBA00023004"/>
    </source>
</evidence>
<dbReference type="PANTHER" id="PTHR32552:SF68">
    <property type="entry name" value="FERRICHROME OUTER MEMBRANE TRANSPORTER_PHAGE RECEPTOR"/>
    <property type="match status" value="1"/>
</dbReference>
<dbReference type="InterPro" id="IPR010105">
    <property type="entry name" value="TonB_sidphr_rcpt"/>
</dbReference>
<evidence type="ECO:0000313" key="21">
    <source>
        <dbReference type="Proteomes" id="UP000621307"/>
    </source>
</evidence>
<evidence type="ECO:0000259" key="18">
    <source>
        <dbReference type="Pfam" id="PF07715"/>
    </source>
</evidence>
<dbReference type="InterPro" id="IPR037066">
    <property type="entry name" value="Plug_dom_sf"/>
</dbReference>
<keyword evidence="6 13" id="KW-0812">Transmembrane</keyword>
<evidence type="ECO:0000256" key="3">
    <source>
        <dbReference type="ARBA" id="ARBA00022448"/>
    </source>
</evidence>
<evidence type="ECO:0000256" key="5">
    <source>
        <dbReference type="ARBA" id="ARBA00022496"/>
    </source>
</evidence>
<comment type="caution">
    <text evidence="20">The sequence shown here is derived from an EMBL/GenBank/DDBJ whole genome shotgun (WGS) entry which is preliminary data.</text>
</comment>
<evidence type="ECO:0000259" key="19">
    <source>
        <dbReference type="Pfam" id="PF11741"/>
    </source>
</evidence>
<evidence type="ECO:0000256" key="13">
    <source>
        <dbReference type="PROSITE-ProRule" id="PRU01360"/>
    </source>
</evidence>
<evidence type="ECO:0000256" key="14">
    <source>
        <dbReference type="RuleBase" id="RU003357"/>
    </source>
</evidence>
<feature type="domain" description="TonB-dependent receptor plug" evidence="18">
    <location>
        <begin position="242"/>
        <end position="343"/>
    </location>
</feature>
<comment type="subcellular location">
    <subcellularLocation>
        <location evidence="1 13">Cell outer membrane</location>
        <topology evidence="1 13">Multi-pass membrane protein</topology>
    </subcellularLocation>
</comment>
<dbReference type="InterPro" id="IPR039426">
    <property type="entry name" value="TonB-dep_rcpt-like"/>
</dbReference>
<feature type="signal peptide" evidence="16">
    <location>
        <begin position="1"/>
        <end position="30"/>
    </location>
</feature>
<organism evidence="20 21">
    <name type="scientific">Nostoc parmelioides FACHB-3921</name>
    <dbReference type="NCBI Taxonomy" id="2692909"/>
    <lineage>
        <taxon>Bacteria</taxon>
        <taxon>Bacillati</taxon>
        <taxon>Cyanobacteriota</taxon>
        <taxon>Cyanophyceae</taxon>
        <taxon>Nostocales</taxon>
        <taxon>Nostocaceae</taxon>
        <taxon>Nostoc</taxon>
    </lineage>
</organism>
<dbReference type="PANTHER" id="PTHR32552">
    <property type="entry name" value="FERRICHROME IRON RECEPTOR-RELATED"/>
    <property type="match status" value="1"/>
</dbReference>
<dbReference type="InterPro" id="IPR036942">
    <property type="entry name" value="Beta-barrel_TonB_sf"/>
</dbReference>
<evidence type="ECO:0000313" key="20">
    <source>
        <dbReference type="EMBL" id="MBD2253339.1"/>
    </source>
</evidence>
<evidence type="ECO:0000256" key="15">
    <source>
        <dbReference type="SAM" id="MobiDB-lite"/>
    </source>
</evidence>
<evidence type="ECO:0000256" key="6">
    <source>
        <dbReference type="ARBA" id="ARBA00022692"/>
    </source>
</evidence>
<keyword evidence="20" id="KW-0675">Receptor</keyword>
<feature type="domain" description="TonB-dependent receptor-like beta-barrel" evidence="17">
    <location>
        <begin position="417"/>
        <end position="852"/>
    </location>
</feature>
<dbReference type="Gene3D" id="2.40.170.20">
    <property type="entry name" value="TonB-dependent receptor, beta-barrel domain"/>
    <property type="match status" value="1"/>
</dbReference>
<dbReference type="SUPFAM" id="SSF56935">
    <property type="entry name" value="Porins"/>
    <property type="match status" value="1"/>
</dbReference>
<keyword evidence="5" id="KW-0410">Iron transport</keyword>
<reference evidence="20 21" key="1">
    <citation type="journal article" date="2020" name="ISME J.">
        <title>Comparative genomics reveals insights into cyanobacterial evolution and habitat adaptation.</title>
        <authorList>
            <person name="Chen M.Y."/>
            <person name="Teng W.K."/>
            <person name="Zhao L."/>
            <person name="Hu C.X."/>
            <person name="Zhou Y.K."/>
            <person name="Han B.P."/>
            <person name="Song L.R."/>
            <person name="Shu W.S."/>
        </authorList>
    </citation>
    <scope>NUCLEOTIDE SEQUENCE [LARGE SCALE GENOMIC DNA]</scope>
    <source>
        <strain evidence="20 21">FACHB-3921</strain>
    </source>
</reference>
<dbReference type="Pfam" id="PF07715">
    <property type="entry name" value="Plug"/>
    <property type="match status" value="1"/>
</dbReference>
<dbReference type="CDD" id="cd01347">
    <property type="entry name" value="ligand_gated_channel"/>
    <property type="match status" value="1"/>
</dbReference>
<dbReference type="EMBL" id="JACJQL010000030">
    <property type="protein sequence ID" value="MBD2253339.1"/>
    <property type="molecule type" value="Genomic_DNA"/>
</dbReference>
<evidence type="ECO:0000256" key="16">
    <source>
        <dbReference type="SAM" id="SignalP"/>
    </source>
</evidence>
<keyword evidence="21" id="KW-1185">Reference proteome</keyword>
<protein>
    <submittedName>
        <fullName evidence="20">TonB-dependent siderophore receptor</fullName>
    </submittedName>
</protein>
<dbReference type="PROSITE" id="PS52016">
    <property type="entry name" value="TONB_DEPENDENT_REC_3"/>
    <property type="match status" value="1"/>
</dbReference>
<feature type="domain" description="AMIN" evidence="19">
    <location>
        <begin position="85"/>
        <end position="183"/>
    </location>
</feature>
<dbReference type="Pfam" id="PF00593">
    <property type="entry name" value="TonB_dep_Rec_b-barrel"/>
    <property type="match status" value="1"/>
</dbReference>
<evidence type="ECO:0000256" key="10">
    <source>
        <dbReference type="ARBA" id="ARBA00023077"/>
    </source>
</evidence>
<evidence type="ECO:0000256" key="9">
    <source>
        <dbReference type="ARBA" id="ARBA00023065"/>
    </source>
</evidence>
<dbReference type="Pfam" id="PF11741">
    <property type="entry name" value="AMIN"/>
    <property type="match status" value="1"/>
</dbReference>
<evidence type="ECO:0000256" key="2">
    <source>
        <dbReference type="ARBA" id="ARBA00009810"/>
    </source>
</evidence>
<keyword evidence="4 13" id="KW-1134">Transmembrane beta strand</keyword>
<dbReference type="Gene3D" id="2.170.130.10">
    <property type="entry name" value="TonB-dependent receptor, plug domain"/>
    <property type="match status" value="1"/>
</dbReference>
<keyword evidence="3 13" id="KW-0813">Transport</keyword>
<evidence type="ECO:0000256" key="12">
    <source>
        <dbReference type="ARBA" id="ARBA00023237"/>
    </source>
</evidence>
<proteinExistence type="inferred from homology"/>
<evidence type="ECO:0000256" key="4">
    <source>
        <dbReference type="ARBA" id="ARBA00022452"/>
    </source>
</evidence>
<evidence type="ECO:0000256" key="1">
    <source>
        <dbReference type="ARBA" id="ARBA00004571"/>
    </source>
</evidence>
<keyword evidence="11 13" id="KW-0472">Membrane</keyword>
<evidence type="ECO:0000259" key="17">
    <source>
        <dbReference type="Pfam" id="PF00593"/>
    </source>
</evidence>
<accession>A0ABR8BI16</accession>
<dbReference type="InterPro" id="IPR000531">
    <property type="entry name" value="Beta-barrel_TonB"/>
</dbReference>
<feature type="compositionally biased region" description="Low complexity" evidence="15">
    <location>
        <begin position="188"/>
        <end position="210"/>
    </location>
</feature>
<evidence type="ECO:0000256" key="11">
    <source>
        <dbReference type="ARBA" id="ARBA00023136"/>
    </source>
</evidence>
<dbReference type="RefSeq" id="WP_190568872.1">
    <property type="nucleotide sequence ID" value="NZ_JACJQL010000030.1"/>
</dbReference>
<feature type="region of interest" description="Disordered" evidence="15">
    <location>
        <begin position="188"/>
        <end position="216"/>
    </location>
</feature>
<gene>
    <name evidence="20" type="ORF">H6G14_18825</name>
</gene>
<feature type="chain" id="PRO_5045085951" evidence="16">
    <location>
        <begin position="31"/>
        <end position="883"/>
    </location>
</feature>
<keyword evidence="10 14" id="KW-0798">TonB box</keyword>
<dbReference type="NCBIfam" id="TIGR01783">
    <property type="entry name" value="TonB-siderophor"/>
    <property type="match status" value="1"/>
</dbReference>
<keyword evidence="8" id="KW-0408">Iron</keyword>
<keyword evidence="7 16" id="KW-0732">Signal</keyword>